<dbReference type="InterPro" id="IPR052955">
    <property type="entry name" value="UPF0703_membrane_permease"/>
</dbReference>
<dbReference type="PANTHER" id="PTHR40047">
    <property type="entry name" value="UPF0703 PROTEIN YCGQ"/>
    <property type="match status" value="1"/>
</dbReference>
<proteinExistence type="predicted"/>
<evidence type="ECO:0000313" key="4">
    <source>
        <dbReference type="EMBL" id="SMG19667.1"/>
    </source>
</evidence>
<reference evidence="4 5" key="1">
    <citation type="submission" date="2017-04" db="EMBL/GenBank/DDBJ databases">
        <authorList>
            <person name="Afonso C.L."/>
            <person name="Miller P.J."/>
            <person name="Scott M.A."/>
            <person name="Spackman E."/>
            <person name="Goraichik I."/>
            <person name="Dimitrov K.M."/>
            <person name="Suarez D.L."/>
            <person name="Swayne D.E."/>
        </authorList>
    </citation>
    <scope>NUCLEOTIDE SEQUENCE [LARGE SCALE GENOMIC DNA]</scope>
    <source>
        <strain evidence="4 5">11</strain>
    </source>
</reference>
<dbReference type="PANTHER" id="PTHR40047:SF1">
    <property type="entry name" value="UPF0703 PROTEIN YCGQ"/>
    <property type="match status" value="1"/>
</dbReference>
<keyword evidence="1" id="KW-0812">Transmembrane</keyword>
<organism evidence="4 5">
    <name type="scientific">Paenibacillus aquistagni</name>
    <dbReference type="NCBI Taxonomy" id="1852522"/>
    <lineage>
        <taxon>Bacteria</taxon>
        <taxon>Bacillati</taxon>
        <taxon>Bacillota</taxon>
        <taxon>Bacilli</taxon>
        <taxon>Bacillales</taxon>
        <taxon>Paenibacillaceae</taxon>
        <taxon>Paenibacillus</taxon>
    </lineage>
</organism>
<dbReference type="NCBIfam" id="TIGR03943">
    <property type="entry name" value="TIGR03943 family putative permease subunit"/>
    <property type="match status" value="1"/>
</dbReference>
<protein>
    <submittedName>
        <fullName evidence="4">TIGR03943 family protein</fullName>
    </submittedName>
</protein>
<feature type="domain" description="DUF1980" evidence="3">
    <location>
        <begin position="199"/>
        <end position="334"/>
    </location>
</feature>
<evidence type="ECO:0000259" key="2">
    <source>
        <dbReference type="Pfam" id="PF09323"/>
    </source>
</evidence>
<sequence>MTKRLGQRLLEFVPGCLLLGWGIFVYWLHRDELLTLYISRRVEWMVRLAAAGCYVLGGLLIIQALFKKNSQTHAHDNCGCSCSHEDPSDEPPSLWQASQTISLGILLLPFILSWLWPPAALGSQTAALKGVDLAPSSIFTERYADNRLPAVDERLSVEIEEIEGSLEDEMEFVQVEVPDQDDLRAANPSMESTNVMFPSDAFTKPYAVYAEKLIQEEEIIISEKHFIETIMTLDLYRDKFYGKRVRLEGFVHHMTGMKDDQLAVTRFAMQCCAADSTPYGLLAVNDTDHMLQRDEWIEASGILREGSFQDHDVMVLHVDQLRKIEPKSDPYVYQDLEFGL</sequence>
<keyword evidence="1" id="KW-1133">Transmembrane helix</keyword>
<dbReference type="Pfam" id="PF21537">
    <property type="entry name" value="DUF1980_C"/>
    <property type="match status" value="1"/>
</dbReference>
<evidence type="ECO:0000313" key="5">
    <source>
        <dbReference type="Proteomes" id="UP000193834"/>
    </source>
</evidence>
<dbReference type="InterPro" id="IPR048447">
    <property type="entry name" value="DUF1980_C"/>
</dbReference>
<feature type="transmembrane region" description="Helical" evidence="1">
    <location>
        <begin position="12"/>
        <end position="29"/>
    </location>
</feature>
<keyword evidence="1" id="KW-0472">Membrane</keyword>
<keyword evidence="5" id="KW-1185">Reference proteome</keyword>
<gene>
    <name evidence="4" type="ORF">SAMN06295960_0936</name>
</gene>
<dbReference type="InterPro" id="IPR015402">
    <property type="entry name" value="DUF1980"/>
</dbReference>
<evidence type="ECO:0000256" key="1">
    <source>
        <dbReference type="SAM" id="Phobius"/>
    </source>
</evidence>
<dbReference type="STRING" id="1852522.SAMN06295960_0936"/>
<dbReference type="RefSeq" id="WP_176228843.1">
    <property type="nucleotide sequence ID" value="NZ_FXAZ01000001.1"/>
</dbReference>
<dbReference type="AlphaFoldDB" id="A0A1X7IYZ6"/>
<feature type="domain" description="DUF1980" evidence="2">
    <location>
        <begin position="16"/>
        <end position="131"/>
    </location>
</feature>
<dbReference type="InterPro" id="IPR048493">
    <property type="entry name" value="DUF1980_N"/>
</dbReference>
<dbReference type="Pfam" id="PF09323">
    <property type="entry name" value="DUF1980"/>
    <property type="match status" value="1"/>
</dbReference>
<feature type="transmembrane region" description="Helical" evidence="1">
    <location>
        <begin position="44"/>
        <end position="66"/>
    </location>
</feature>
<accession>A0A1X7IYZ6</accession>
<dbReference type="Proteomes" id="UP000193834">
    <property type="component" value="Unassembled WGS sequence"/>
</dbReference>
<dbReference type="EMBL" id="FXAZ01000001">
    <property type="protein sequence ID" value="SMG19667.1"/>
    <property type="molecule type" value="Genomic_DNA"/>
</dbReference>
<name>A0A1X7IYZ6_9BACL</name>
<evidence type="ECO:0000259" key="3">
    <source>
        <dbReference type="Pfam" id="PF21537"/>
    </source>
</evidence>